<dbReference type="InterPro" id="IPR043504">
    <property type="entry name" value="Peptidase_S1_PA_chymotrypsin"/>
</dbReference>
<feature type="repeat" description="TPR" evidence="3">
    <location>
        <begin position="782"/>
        <end position="815"/>
    </location>
</feature>
<dbReference type="SMART" id="SM00028">
    <property type="entry name" value="TPR"/>
    <property type="match status" value="12"/>
</dbReference>
<evidence type="ECO:0000313" key="6">
    <source>
        <dbReference type="Proteomes" id="UP000606776"/>
    </source>
</evidence>
<dbReference type="RefSeq" id="WP_193942485.1">
    <property type="nucleotide sequence ID" value="NZ_JADEWB010000034.1"/>
</dbReference>
<dbReference type="Pfam" id="PF13181">
    <property type="entry name" value="TPR_8"/>
    <property type="match status" value="2"/>
</dbReference>
<evidence type="ECO:0000256" key="3">
    <source>
        <dbReference type="PROSITE-ProRule" id="PRU00339"/>
    </source>
</evidence>
<evidence type="ECO:0000256" key="1">
    <source>
        <dbReference type="ARBA" id="ARBA00022737"/>
    </source>
</evidence>
<feature type="repeat" description="TPR" evidence="3">
    <location>
        <begin position="646"/>
        <end position="679"/>
    </location>
</feature>
<evidence type="ECO:0000256" key="2">
    <source>
        <dbReference type="ARBA" id="ARBA00022803"/>
    </source>
</evidence>
<keyword evidence="6" id="KW-1185">Reference proteome</keyword>
<evidence type="ECO:0000256" key="4">
    <source>
        <dbReference type="SAM" id="Coils"/>
    </source>
</evidence>
<dbReference type="PROSITE" id="PS50005">
    <property type="entry name" value="TPR"/>
    <property type="match status" value="8"/>
</dbReference>
<dbReference type="InterPro" id="IPR009003">
    <property type="entry name" value="Peptidase_S1_PA"/>
</dbReference>
<dbReference type="Pfam" id="PF00515">
    <property type="entry name" value="TPR_1"/>
    <property type="match status" value="1"/>
</dbReference>
<dbReference type="PANTHER" id="PTHR44858:SF1">
    <property type="entry name" value="UDP-N-ACETYLGLUCOSAMINE--PEPTIDE N-ACETYLGLUCOSAMINYLTRANSFERASE SPINDLY-RELATED"/>
    <property type="match status" value="1"/>
</dbReference>
<dbReference type="InterPro" id="IPR011990">
    <property type="entry name" value="TPR-like_helical_dom_sf"/>
</dbReference>
<dbReference type="InterPro" id="IPR050498">
    <property type="entry name" value="Ycf3"/>
</dbReference>
<dbReference type="PROSITE" id="PS50293">
    <property type="entry name" value="TPR_REGION"/>
    <property type="match status" value="1"/>
</dbReference>
<dbReference type="Pfam" id="PF13414">
    <property type="entry name" value="TPR_11"/>
    <property type="match status" value="3"/>
</dbReference>
<keyword evidence="4" id="KW-0175">Coiled coil</keyword>
<keyword evidence="2 3" id="KW-0802">TPR repeat</keyword>
<comment type="caution">
    <text evidence="5">The sequence shown here is derived from an EMBL/GenBank/DDBJ whole genome shotgun (WGS) entry which is preliminary data.</text>
</comment>
<feature type="repeat" description="TPR" evidence="3">
    <location>
        <begin position="816"/>
        <end position="849"/>
    </location>
</feature>
<feature type="repeat" description="TPR" evidence="3">
    <location>
        <begin position="714"/>
        <end position="747"/>
    </location>
</feature>
<feature type="repeat" description="TPR" evidence="3">
    <location>
        <begin position="612"/>
        <end position="645"/>
    </location>
</feature>
<sequence length="933" mass="103313">MKLPQNLYKLSHLFLFFFLLFPASPIIITGCSFSLFARKPGTLSESELNNILKEITVKVIVDDRETASGTIIKKQNGFYTVLTNAHVIENAKSVKVVTPDNQVHDVEFSKLDRQDNKKDDLYDLARLTFSSETTYLVAGLGEENIKPGEKVFAGGYVKGNLQTTTGTAKLFLNQPLIKGQQIAYNNDIQQGMSGGAIINENGYLVGINSKLANPVLQTDFRYLQGEQPDEKTLKEWGNYSWGIAVNLVDEAAPDLALFPERVIRKIGGIPAKVLDIAKLSSVQIKKADGGIGSGVIIAKDKDIYYVLTAAHVVENKQEYQVVAPDKQVYKVDNQTIRKRDGLDMAVLQFRSSQVYQVATLGDYELKGQFVFLYGWKGEELNHPSWFSVGVMLNADGREFWSKQRGYELAYTNEGYPGMSGGGIWDTEGKLVGIHNFAETEVFGYSLGLSVESFLFYQKDGLWKLPQPQLNVAKNEPNEPKSADVNPLVLATVPTASVPDSVNDTGKQWLTYGIQLSRIGATNNAIKAMENAVRKDPNSWQAHYNVAWIGLLQEEYDLALFVINIAIRNQPSFYRSYLLKGMILQKLKKYENAVEALNLAILKAEKKDKEKDFLLYQLRGELFDELKRHQEAIADYTQAITINPQYALAYYNRGIVKSESGDKASAIADFTQAITINPQDAKAYYNRGIVKSESGDKASAIADFTQAITINPQDAKAYSNRGIDKFESGDKAGAIADFTQAITINPQDADAYYNRGIAKSDLGDQAGAMADYTQAITINPQYAYAYSNRGNAKSELGDKDGAIADYTQAITINPQYADAYSNRGNAKYDLGDKAGAIADYNQAITINPQFAEAYNNRGLAKFESGDKAGAINDYTQAITINPQDPDAHLRRGGVYLLISNKQQAIKDLETAKQLLQQQGDTQKAQKIQEILNQL</sequence>
<dbReference type="PANTHER" id="PTHR44858">
    <property type="entry name" value="TETRATRICOPEPTIDE REPEAT PROTEIN 6"/>
    <property type="match status" value="1"/>
</dbReference>
<dbReference type="PROSITE" id="PS51257">
    <property type="entry name" value="PROKAR_LIPOPROTEIN"/>
    <property type="match status" value="1"/>
</dbReference>
<feature type="repeat" description="TPR" evidence="3">
    <location>
        <begin position="850"/>
        <end position="883"/>
    </location>
</feature>
<proteinExistence type="predicted"/>
<organism evidence="5 6">
    <name type="scientific">Sphaerospermopsis aphanizomenoides LEGE 00250</name>
    <dbReference type="NCBI Taxonomy" id="2777972"/>
    <lineage>
        <taxon>Bacteria</taxon>
        <taxon>Bacillati</taxon>
        <taxon>Cyanobacteriota</taxon>
        <taxon>Cyanophyceae</taxon>
        <taxon>Nostocales</taxon>
        <taxon>Aphanizomenonaceae</taxon>
        <taxon>Sphaerospermopsis</taxon>
        <taxon>Sphaerospermopsis aphanizomenoides</taxon>
    </lineage>
</organism>
<feature type="coiled-coil region" evidence="4">
    <location>
        <begin position="897"/>
        <end position="924"/>
    </location>
</feature>
<protein>
    <submittedName>
        <fullName evidence="5">Tetratricopeptide repeat protein</fullName>
    </submittedName>
</protein>
<feature type="repeat" description="TPR" evidence="3">
    <location>
        <begin position="748"/>
        <end position="781"/>
    </location>
</feature>
<keyword evidence="1" id="KW-0677">Repeat</keyword>
<gene>
    <name evidence="5" type="ORF">IQ227_08650</name>
</gene>
<dbReference type="EMBL" id="JADEWB010000034">
    <property type="protein sequence ID" value="MBE9236098.1"/>
    <property type="molecule type" value="Genomic_DNA"/>
</dbReference>
<dbReference type="Proteomes" id="UP000606776">
    <property type="component" value="Unassembled WGS sequence"/>
</dbReference>
<dbReference type="SUPFAM" id="SSF48452">
    <property type="entry name" value="TPR-like"/>
    <property type="match status" value="1"/>
</dbReference>
<dbReference type="InterPro" id="IPR019734">
    <property type="entry name" value="TPR_rpt"/>
</dbReference>
<dbReference type="SUPFAM" id="SSF50494">
    <property type="entry name" value="Trypsin-like serine proteases"/>
    <property type="match status" value="2"/>
</dbReference>
<dbReference type="Gene3D" id="1.25.40.10">
    <property type="entry name" value="Tetratricopeptide repeat domain"/>
    <property type="match status" value="5"/>
</dbReference>
<evidence type="ECO:0000313" key="5">
    <source>
        <dbReference type="EMBL" id="MBE9236098.1"/>
    </source>
</evidence>
<reference evidence="5 6" key="1">
    <citation type="submission" date="2020-10" db="EMBL/GenBank/DDBJ databases">
        <authorList>
            <person name="Castelo-Branco R."/>
            <person name="Eusebio N."/>
            <person name="Adriana R."/>
            <person name="Vieira A."/>
            <person name="Brugerolle De Fraissinette N."/>
            <person name="Rezende De Castro R."/>
            <person name="Schneider M.P."/>
            <person name="Vasconcelos V."/>
            <person name="Leao P.N."/>
        </authorList>
    </citation>
    <scope>NUCLEOTIDE SEQUENCE [LARGE SCALE GENOMIC DNA]</scope>
    <source>
        <strain evidence="5 6">LEGE 00250</strain>
    </source>
</reference>
<dbReference type="Pfam" id="PF13432">
    <property type="entry name" value="TPR_16"/>
    <property type="match status" value="1"/>
</dbReference>
<accession>A0ABR9VCB4</accession>
<feature type="repeat" description="TPR" evidence="3">
    <location>
        <begin position="680"/>
        <end position="713"/>
    </location>
</feature>
<name>A0ABR9VCB4_9CYAN</name>
<dbReference type="SUPFAM" id="SSF81901">
    <property type="entry name" value="HCP-like"/>
    <property type="match status" value="1"/>
</dbReference>
<dbReference type="Gene3D" id="2.40.10.10">
    <property type="entry name" value="Trypsin-like serine proteases"/>
    <property type="match status" value="4"/>
</dbReference>
<dbReference type="Pfam" id="PF13365">
    <property type="entry name" value="Trypsin_2"/>
    <property type="match status" value="2"/>
</dbReference>